<dbReference type="Gene3D" id="3.40.50.20">
    <property type="match status" value="1"/>
</dbReference>
<dbReference type="GO" id="GO:0009113">
    <property type="term" value="P:purine nucleobase biosynthetic process"/>
    <property type="evidence" value="ECO:0007669"/>
    <property type="project" value="InterPro"/>
</dbReference>
<evidence type="ECO:0000256" key="9">
    <source>
        <dbReference type="ARBA" id="ARBA00042864"/>
    </source>
</evidence>
<comment type="pathway">
    <text evidence="1">Purine metabolism; IMP biosynthesis via de novo pathway; N(1)-(5-phospho-D-ribosyl)glycinamide from 5-phospho-alpha-D-ribose 1-diphosphate: step 2/2.</text>
</comment>
<dbReference type="InterPro" id="IPR011761">
    <property type="entry name" value="ATP-grasp"/>
</dbReference>
<evidence type="ECO:0000256" key="5">
    <source>
        <dbReference type="ARBA" id="ARBA00022755"/>
    </source>
</evidence>
<gene>
    <name evidence="12" type="ORF">IAC76_00670</name>
</gene>
<dbReference type="InterPro" id="IPR011054">
    <property type="entry name" value="Rudment_hybrid_motif"/>
</dbReference>
<dbReference type="GO" id="GO:0046872">
    <property type="term" value="F:metal ion binding"/>
    <property type="evidence" value="ECO:0007669"/>
    <property type="project" value="InterPro"/>
</dbReference>
<dbReference type="Gene3D" id="3.30.470.20">
    <property type="entry name" value="ATP-grasp fold, B domain"/>
    <property type="match status" value="1"/>
</dbReference>
<dbReference type="InterPro" id="IPR000115">
    <property type="entry name" value="PRibGlycinamide_synth"/>
</dbReference>
<dbReference type="Pfam" id="PF02844">
    <property type="entry name" value="GARS_N"/>
    <property type="match status" value="1"/>
</dbReference>
<accession>A0A9D9GWQ1</accession>
<dbReference type="PROSITE" id="PS50975">
    <property type="entry name" value="ATP_GRASP"/>
    <property type="match status" value="1"/>
</dbReference>
<dbReference type="Pfam" id="PF02843">
    <property type="entry name" value="GARS_C"/>
    <property type="match status" value="1"/>
</dbReference>
<dbReference type="AlphaFoldDB" id="A0A9D9GWQ1"/>
<dbReference type="InterPro" id="IPR020560">
    <property type="entry name" value="PRibGlycinamide_synth_C-dom"/>
</dbReference>
<dbReference type="SMART" id="SM01210">
    <property type="entry name" value="GARS_C"/>
    <property type="match status" value="1"/>
</dbReference>
<proteinExistence type="inferred from homology"/>
<dbReference type="EC" id="6.3.4.13" evidence="2"/>
<organism evidence="12 13">
    <name type="scientific">Candidatus Scatousia excrementipullorum</name>
    <dbReference type="NCBI Taxonomy" id="2840936"/>
    <lineage>
        <taxon>Bacteria</taxon>
        <taxon>Candidatus Scatousia</taxon>
    </lineage>
</organism>
<dbReference type="PANTHER" id="PTHR43472:SF1">
    <property type="entry name" value="PHOSPHORIBOSYLAMINE--GLYCINE LIGASE, CHLOROPLASTIC"/>
    <property type="match status" value="1"/>
</dbReference>
<dbReference type="SUPFAM" id="SSF51246">
    <property type="entry name" value="Rudiment single hybrid motif"/>
    <property type="match status" value="1"/>
</dbReference>
<keyword evidence="5" id="KW-0658">Purine biosynthesis</keyword>
<dbReference type="SUPFAM" id="SSF52440">
    <property type="entry name" value="PreATP-grasp domain"/>
    <property type="match status" value="1"/>
</dbReference>
<dbReference type="SUPFAM" id="SSF56059">
    <property type="entry name" value="Glutathione synthetase ATP-binding domain-like"/>
    <property type="match status" value="1"/>
</dbReference>
<dbReference type="EMBL" id="JADIND010000013">
    <property type="protein sequence ID" value="MBO8429875.1"/>
    <property type="molecule type" value="Genomic_DNA"/>
</dbReference>
<evidence type="ECO:0000259" key="11">
    <source>
        <dbReference type="PROSITE" id="PS50975"/>
    </source>
</evidence>
<dbReference type="Pfam" id="PF01071">
    <property type="entry name" value="GARS_A"/>
    <property type="match status" value="1"/>
</dbReference>
<comment type="similarity">
    <text evidence="7">Belongs to the GARS family.</text>
</comment>
<keyword evidence="3" id="KW-0436">Ligase</keyword>
<dbReference type="InterPro" id="IPR016185">
    <property type="entry name" value="PreATP-grasp_dom_sf"/>
</dbReference>
<dbReference type="Proteomes" id="UP000823632">
    <property type="component" value="Unassembled WGS sequence"/>
</dbReference>
<dbReference type="GO" id="GO:0005524">
    <property type="term" value="F:ATP binding"/>
    <property type="evidence" value="ECO:0007669"/>
    <property type="project" value="UniProtKB-UniRule"/>
</dbReference>
<dbReference type="GO" id="GO:0004637">
    <property type="term" value="F:phosphoribosylamine-glycine ligase activity"/>
    <property type="evidence" value="ECO:0007669"/>
    <property type="project" value="UniProtKB-EC"/>
</dbReference>
<evidence type="ECO:0000313" key="13">
    <source>
        <dbReference type="Proteomes" id="UP000823632"/>
    </source>
</evidence>
<comment type="caution">
    <text evidence="12">The sequence shown here is derived from an EMBL/GenBank/DDBJ whole genome shotgun (WGS) entry which is preliminary data.</text>
</comment>
<sequence>MDKIKKKNVLIVGSGAAAYAVAYKFSLYDEVEKVFVAGTNSAMKTFAEVVDIREDAVDELLIFALKNEIDLTVAISQKAIAADIVETFQANSQDIFAPSAKSAEFALSRANSKRFLYKNHVPTPRFGIFEKASIALDYVSKAQMPLIISSDTINDATILCACSTVETARRCIEDMALYNENKIIIEEFVQGHNFTVYVITDGYHVLPLAVTADYKFLEDGDGGLLTCGMGCFLPDYKVSTEIVECITENVRNILSALEKKGSPYLGILGVECILSDNDKFVTTGFTTFLKDDAAQAVLNSLDENLFVLFKACAVGSFADDYEYIKIKHTASVSAVLYSRNDGNIISGLDILDDNTIVSHFSTSKNEYSECLTNKGRTLVVTQEAATLSSARKLLYENIDVVNFSGKKFRSDICN</sequence>
<evidence type="ECO:0000256" key="3">
    <source>
        <dbReference type="ARBA" id="ARBA00022598"/>
    </source>
</evidence>
<evidence type="ECO:0000256" key="4">
    <source>
        <dbReference type="ARBA" id="ARBA00022741"/>
    </source>
</evidence>
<keyword evidence="4 10" id="KW-0547">Nucleotide-binding</keyword>
<name>A0A9D9GWQ1_9BACT</name>
<reference evidence="12" key="1">
    <citation type="submission" date="2020-10" db="EMBL/GenBank/DDBJ databases">
        <authorList>
            <person name="Gilroy R."/>
        </authorList>
    </citation>
    <scope>NUCLEOTIDE SEQUENCE</scope>
    <source>
        <strain evidence="12">10192</strain>
    </source>
</reference>
<evidence type="ECO:0000256" key="10">
    <source>
        <dbReference type="PROSITE-ProRule" id="PRU00409"/>
    </source>
</evidence>
<feature type="domain" description="ATP-grasp" evidence="11">
    <location>
        <begin position="113"/>
        <end position="314"/>
    </location>
</feature>
<dbReference type="InterPro" id="IPR037123">
    <property type="entry name" value="PRibGlycinamide_synth_C_sf"/>
</dbReference>
<dbReference type="GO" id="GO:0006164">
    <property type="term" value="P:purine nucleotide biosynthetic process"/>
    <property type="evidence" value="ECO:0007669"/>
    <property type="project" value="UniProtKB-KW"/>
</dbReference>
<dbReference type="PANTHER" id="PTHR43472">
    <property type="entry name" value="PHOSPHORIBOSYLAMINE--GLYCINE LIGASE"/>
    <property type="match status" value="1"/>
</dbReference>
<protein>
    <recommendedName>
        <fullName evidence="2">phosphoribosylamine--glycine ligase</fullName>
        <ecNumber evidence="2">6.3.4.13</ecNumber>
    </recommendedName>
    <alternativeName>
        <fullName evidence="8">Glycinamide ribonucleotide synthetase</fullName>
    </alternativeName>
    <alternativeName>
        <fullName evidence="9">Phosphoribosylglycinamide synthetase</fullName>
    </alternativeName>
</protein>
<dbReference type="SMART" id="SM01209">
    <property type="entry name" value="GARS_A"/>
    <property type="match status" value="1"/>
</dbReference>
<evidence type="ECO:0000313" key="12">
    <source>
        <dbReference type="EMBL" id="MBO8429875.1"/>
    </source>
</evidence>
<evidence type="ECO:0000256" key="7">
    <source>
        <dbReference type="ARBA" id="ARBA00038345"/>
    </source>
</evidence>
<reference evidence="12" key="2">
    <citation type="journal article" date="2021" name="PeerJ">
        <title>Extensive microbial diversity within the chicken gut microbiome revealed by metagenomics and culture.</title>
        <authorList>
            <person name="Gilroy R."/>
            <person name="Ravi A."/>
            <person name="Getino M."/>
            <person name="Pursley I."/>
            <person name="Horton D.L."/>
            <person name="Alikhan N.F."/>
            <person name="Baker D."/>
            <person name="Gharbi K."/>
            <person name="Hall N."/>
            <person name="Watson M."/>
            <person name="Adriaenssens E.M."/>
            <person name="Foster-Nyarko E."/>
            <person name="Jarju S."/>
            <person name="Secka A."/>
            <person name="Antonio M."/>
            <person name="Oren A."/>
            <person name="Chaudhuri R.R."/>
            <person name="La Ragione R."/>
            <person name="Hildebrand F."/>
            <person name="Pallen M.J."/>
        </authorList>
    </citation>
    <scope>NUCLEOTIDE SEQUENCE</scope>
    <source>
        <strain evidence="12">10192</strain>
    </source>
</reference>
<keyword evidence="6 10" id="KW-0067">ATP-binding</keyword>
<evidence type="ECO:0000256" key="8">
    <source>
        <dbReference type="ARBA" id="ARBA00042242"/>
    </source>
</evidence>
<evidence type="ECO:0000256" key="6">
    <source>
        <dbReference type="ARBA" id="ARBA00022840"/>
    </source>
</evidence>
<evidence type="ECO:0000256" key="1">
    <source>
        <dbReference type="ARBA" id="ARBA00005174"/>
    </source>
</evidence>
<dbReference type="Gene3D" id="3.90.600.10">
    <property type="entry name" value="Phosphoribosylglycinamide synthetase, C-terminal domain"/>
    <property type="match status" value="1"/>
</dbReference>
<evidence type="ECO:0000256" key="2">
    <source>
        <dbReference type="ARBA" id="ARBA00013255"/>
    </source>
</evidence>
<dbReference type="InterPro" id="IPR020562">
    <property type="entry name" value="PRibGlycinamide_synth_N"/>
</dbReference>
<dbReference type="InterPro" id="IPR020561">
    <property type="entry name" value="PRibGlycinamid_synth_ATP-grasp"/>
</dbReference>